<feature type="region of interest" description="Disordered" evidence="1">
    <location>
        <begin position="33"/>
        <end position="54"/>
    </location>
</feature>
<proteinExistence type="predicted"/>
<feature type="non-terminal residue" evidence="2">
    <location>
        <position position="105"/>
    </location>
</feature>
<dbReference type="AlphaFoldDB" id="A0A9P8EJ17"/>
<protein>
    <submittedName>
        <fullName evidence="2">Uncharacterized protein</fullName>
    </submittedName>
</protein>
<dbReference type="EMBL" id="JAHFXF010000260">
    <property type="protein sequence ID" value="KAG9691635.1"/>
    <property type="molecule type" value="Genomic_DNA"/>
</dbReference>
<gene>
    <name evidence="2" type="ORF">KCU76_g7294</name>
</gene>
<name>A0A9P8EJ17_AURME</name>
<evidence type="ECO:0000256" key="1">
    <source>
        <dbReference type="SAM" id="MobiDB-lite"/>
    </source>
</evidence>
<evidence type="ECO:0000313" key="3">
    <source>
        <dbReference type="Proteomes" id="UP000779574"/>
    </source>
</evidence>
<dbReference type="Proteomes" id="UP000779574">
    <property type="component" value="Unassembled WGS sequence"/>
</dbReference>
<reference evidence="2" key="1">
    <citation type="journal article" date="2021" name="J Fungi (Basel)">
        <title>Virulence traits and population genomics of the black yeast Aureobasidium melanogenum.</title>
        <authorList>
            <person name="Cernosa A."/>
            <person name="Sun X."/>
            <person name="Gostincar C."/>
            <person name="Fang C."/>
            <person name="Gunde-Cimerman N."/>
            <person name="Song Z."/>
        </authorList>
    </citation>
    <scope>NUCLEOTIDE SEQUENCE</scope>
    <source>
        <strain evidence="2">EXF-9911</strain>
    </source>
</reference>
<sequence length="105" mass="11717">MPPKKPTPYVVTEVAAENLKLLPGAQDLKQAEQNALENSTTAKEYSKQRDEQSQQLFDLGQDLSEWPSRARRSNADDGLGLMTCTYFDSIPKALPHDIRAVENAQ</sequence>
<accession>A0A9P8EJ17</accession>
<comment type="caution">
    <text evidence="2">The sequence shown here is derived from an EMBL/GenBank/DDBJ whole genome shotgun (WGS) entry which is preliminary data.</text>
</comment>
<evidence type="ECO:0000313" key="2">
    <source>
        <dbReference type="EMBL" id="KAG9691635.1"/>
    </source>
</evidence>
<organism evidence="2 3">
    <name type="scientific">Aureobasidium melanogenum</name>
    <name type="common">Aureobasidium pullulans var. melanogenum</name>
    <dbReference type="NCBI Taxonomy" id="46634"/>
    <lineage>
        <taxon>Eukaryota</taxon>
        <taxon>Fungi</taxon>
        <taxon>Dikarya</taxon>
        <taxon>Ascomycota</taxon>
        <taxon>Pezizomycotina</taxon>
        <taxon>Dothideomycetes</taxon>
        <taxon>Dothideomycetidae</taxon>
        <taxon>Dothideales</taxon>
        <taxon>Saccotheciaceae</taxon>
        <taxon>Aureobasidium</taxon>
    </lineage>
</organism>
<reference evidence="2" key="2">
    <citation type="submission" date="2021-08" db="EMBL/GenBank/DDBJ databases">
        <authorList>
            <person name="Gostincar C."/>
            <person name="Sun X."/>
            <person name="Song Z."/>
            <person name="Gunde-Cimerman N."/>
        </authorList>
    </citation>
    <scope>NUCLEOTIDE SEQUENCE</scope>
    <source>
        <strain evidence="2">EXF-9911</strain>
    </source>
</reference>
<feature type="compositionally biased region" description="Polar residues" evidence="1">
    <location>
        <begin position="33"/>
        <end position="43"/>
    </location>
</feature>